<dbReference type="InterPro" id="IPR045174">
    <property type="entry name" value="Dof"/>
</dbReference>
<dbReference type="EMBL" id="MJEQ01002410">
    <property type="protein sequence ID" value="OIT27447.1"/>
    <property type="molecule type" value="Genomic_DNA"/>
</dbReference>
<dbReference type="STRING" id="49451.A0A1J6L0T0"/>
<sequence>MIQELFAGNTTLIGGGGGGGGENISKQSNNPSSSPLSSTSNSSTLTTNIPAAANASSSSNSENIRCPRCDSPNTKFCYYNNYNLTQPRHFCKTCRRYWTKGGALRNVPIGGGCRKNKNTNISTTSAAKSSAAKLKASLPTFLGGLEYEISNSNPFLSSSPQNQYPLISIFRGNHQNLGFNADTCHLPSSVVVKEEGKSIGVNSYNQLPNSLGLCSNLWKNNQQSGSIIGQVQSSGLQELYQRLKASTSRCYPDHAPSLLGNTTSSSSMILESAPVGAGGELDFWNPSISTWSDLQTANGAYF</sequence>
<dbReference type="GO" id="GO:0003700">
    <property type="term" value="F:DNA-binding transcription factor activity"/>
    <property type="evidence" value="ECO:0007669"/>
    <property type="project" value="UniProtKB-UniRule"/>
</dbReference>
<evidence type="ECO:0000256" key="9">
    <source>
        <dbReference type="RuleBase" id="RU369094"/>
    </source>
</evidence>
<dbReference type="PANTHER" id="PTHR31992">
    <property type="entry name" value="DOF ZINC FINGER PROTEIN DOF1.4-RELATED"/>
    <property type="match status" value="1"/>
</dbReference>
<reference evidence="12" key="1">
    <citation type="submission" date="2016-11" db="EMBL/GenBank/DDBJ databases">
        <title>The genome of Nicotiana attenuata.</title>
        <authorList>
            <person name="Xu S."/>
            <person name="Brockmoeller T."/>
            <person name="Gaquerel E."/>
            <person name="Navarro A."/>
            <person name="Kuhl H."/>
            <person name="Gase K."/>
            <person name="Ling Z."/>
            <person name="Zhou W."/>
            <person name="Kreitzer C."/>
            <person name="Stanke M."/>
            <person name="Tang H."/>
            <person name="Lyons E."/>
            <person name="Pandey P."/>
            <person name="Pandey S.P."/>
            <person name="Timmermann B."/>
            <person name="Baldwin I.T."/>
        </authorList>
    </citation>
    <scope>NUCLEOTIDE SEQUENCE [LARGE SCALE GENOMIC DNA]</scope>
    <source>
        <strain evidence="12">UT</strain>
    </source>
</reference>
<evidence type="ECO:0000256" key="5">
    <source>
        <dbReference type="ARBA" id="ARBA00023125"/>
    </source>
</evidence>
<comment type="caution">
    <text evidence="12">The sequence shown here is derived from an EMBL/GenBank/DDBJ whole genome shotgun (WGS) entry which is preliminary data.</text>
</comment>
<dbReference type="AlphaFoldDB" id="A0A1J6L0T0"/>
<dbReference type="PROSITE" id="PS50884">
    <property type="entry name" value="ZF_DOF_2"/>
    <property type="match status" value="1"/>
</dbReference>
<dbReference type="KEGG" id="nau:109213937"/>
<evidence type="ECO:0000256" key="6">
    <source>
        <dbReference type="ARBA" id="ARBA00023163"/>
    </source>
</evidence>
<evidence type="ECO:0000256" key="7">
    <source>
        <dbReference type="ARBA" id="ARBA00023242"/>
    </source>
</evidence>
<keyword evidence="7 8" id="KW-0539">Nucleus</keyword>
<evidence type="ECO:0000313" key="12">
    <source>
        <dbReference type="EMBL" id="OIT27447.1"/>
    </source>
</evidence>
<dbReference type="GO" id="GO:0003677">
    <property type="term" value="F:DNA binding"/>
    <property type="evidence" value="ECO:0007669"/>
    <property type="project" value="UniProtKB-UniRule"/>
</dbReference>
<dbReference type="GeneID" id="109213937"/>
<name>A0A1J6L0T0_NICAT</name>
<gene>
    <name evidence="12" type="primary">DOF5.7_1</name>
    <name evidence="12" type="ORF">A4A49_28483</name>
</gene>
<feature type="region of interest" description="Disordered" evidence="10">
    <location>
        <begin position="13"/>
        <end position="46"/>
    </location>
</feature>
<dbReference type="PROSITE" id="PS01361">
    <property type="entry name" value="ZF_DOF_1"/>
    <property type="match status" value="1"/>
</dbReference>
<evidence type="ECO:0000259" key="11">
    <source>
        <dbReference type="PROSITE" id="PS50884"/>
    </source>
</evidence>
<keyword evidence="4 9" id="KW-0805">Transcription regulation</keyword>
<dbReference type="Pfam" id="PF02701">
    <property type="entry name" value="Zn_ribbon_Dof"/>
    <property type="match status" value="1"/>
</dbReference>
<evidence type="ECO:0000256" key="1">
    <source>
        <dbReference type="ARBA" id="ARBA00022723"/>
    </source>
</evidence>
<accession>A0A1J6L0T0</accession>
<proteinExistence type="predicted"/>
<keyword evidence="1 9" id="KW-0479">Metal-binding</keyword>
<keyword evidence="6 9" id="KW-0804">Transcription</keyword>
<dbReference type="Proteomes" id="UP000187609">
    <property type="component" value="Unassembled WGS sequence"/>
</dbReference>
<feature type="compositionally biased region" description="Low complexity" evidence="10">
    <location>
        <begin position="28"/>
        <end position="46"/>
    </location>
</feature>
<evidence type="ECO:0000256" key="3">
    <source>
        <dbReference type="ARBA" id="ARBA00022833"/>
    </source>
</evidence>
<feature type="compositionally biased region" description="Gly residues" evidence="10">
    <location>
        <begin position="13"/>
        <end position="22"/>
    </location>
</feature>
<feature type="domain" description="Dof-type" evidence="11">
    <location>
        <begin position="64"/>
        <end position="118"/>
    </location>
</feature>
<evidence type="ECO:0000256" key="4">
    <source>
        <dbReference type="ARBA" id="ARBA00023015"/>
    </source>
</evidence>
<evidence type="ECO:0000256" key="10">
    <source>
        <dbReference type="SAM" id="MobiDB-lite"/>
    </source>
</evidence>
<evidence type="ECO:0000256" key="2">
    <source>
        <dbReference type="ARBA" id="ARBA00022771"/>
    </source>
</evidence>
<keyword evidence="13" id="KW-1185">Reference proteome</keyword>
<dbReference type="GO" id="GO:0005634">
    <property type="term" value="C:nucleus"/>
    <property type="evidence" value="ECO:0007669"/>
    <property type="project" value="UniProtKB-SubCell"/>
</dbReference>
<keyword evidence="5 8" id="KW-0238">DNA-binding</keyword>
<dbReference type="PANTHER" id="PTHR31992:SF313">
    <property type="entry name" value="DOF ZINC FINGER PROTEIN DOF5.7"/>
    <property type="match status" value="1"/>
</dbReference>
<protein>
    <recommendedName>
        <fullName evidence="9">Dof zinc finger protein</fullName>
    </recommendedName>
</protein>
<dbReference type="InterPro" id="IPR003851">
    <property type="entry name" value="Znf_Dof"/>
</dbReference>
<dbReference type="Gramene" id="OIT27447">
    <property type="protein sequence ID" value="OIT27447"/>
    <property type="gene ID" value="A4A49_28483"/>
</dbReference>
<keyword evidence="3 9" id="KW-0862">Zinc</keyword>
<evidence type="ECO:0000313" key="13">
    <source>
        <dbReference type="Proteomes" id="UP000187609"/>
    </source>
</evidence>
<keyword evidence="2 8" id="KW-0863">Zinc-finger</keyword>
<comment type="subcellular location">
    <subcellularLocation>
        <location evidence="8 9">Nucleus</location>
    </subcellularLocation>
</comment>
<dbReference type="OMA" id="ASPILWG"/>
<dbReference type="OrthoDB" id="1927254at2759"/>
<dbReference type="GO" id="GO:0008270">
    <property type="term" value="F:zinc ion binding"/>
    <property type="evidence" value="ECO:0007669"/>
    <property type="project" value="UniProtKB-KW"/>
</dbReference>
<organism evidence="12 13">
    <name type="scientific">Nicotiana attenuata</name>
    <name type="common">Coyote tobacco</name>
    <dbReference type="NCBI Taxonomy" id="49451"/>
    <lineage>
        <taxon>Eukaryota</taxon>
        <taxon>Viridiplantae</taxon>
        <taxon>Streptophyta</taxon>
        <taxon>Embryophyta</taxon>
        <taxon>Tracheophyta</taxon>
        <taxon>Spermatophyta</taxon>
        <taxon>Magnoliopsida</taxon>
        <taxon>eudicotyledons</taxon>
        <taxon>Gunneridae</taxon>
        <taxon>Pentapetalae</taxon>
        <taxon>asterids</taxon>
        <taxon>lamiids</taxon>
        <taxon>Solanales</taxon>
        <taxon>Solanaceae</taxon>
        <taxon>Nicotianoideae</taxon>
        <taxon>Nicotianeae</taxon>
        <taxon>Nicotiana</taxon>
    </lineage>
</organism>
<comment type="function">
    <text evidence="9">Transcription factor that binds specifically to a 5'-AA[AG]G-3' consensus core sequence.</text>
</comment>
<evidence type="ECO:0000256" key="8">
    <source>
        <dbReference type="PROSITE-ProRule" id="PRU00071"/>
    </source>
</evidence>